<name>A0A1V6C6I3_UNCT6</name>
<dbReference type="GO" id="GO:0000166">
    <property type="term" value="F:nucleotide binding"/>
    <property type="evidence" value="ECO:0007669"/>
    <property type="project" value="InterPro"/>
</dbReference>
<dbReference type="Proteomes" id="UP000485562">
    <property type="component" value="Unassembled WGS sequence"/>
</dbReference>
<keyword evidence="2" id="KW-0560">Oxidoreductase</keyword>
<protein>
    <submittedName>
        <fullName evidence="2">Inositol 2-dehydrogenase/D-chiro-inositol 3-dehydrogenase</fullName>
        <ecNumber evidence="2">1.1.1.18</ecNumber>
    </submittedName>
</protein>
<comment type="caution">
    <text evidence="2">The sequence shown here is derived from an EMBL/GenBank/DDBJ whole genome shotgun (WGS) entry which is preliminary data.</text>
</comment>
<dbReference type="SUPFAM" id="SSF51735">
    <property type="entry name" value="NAD(P)-binding Rossmann-fold domains"/>
    <property type="match status" value="1"/>
</dbReference>
<reference evidence="2" key="1">
    <citation type="submission" date="2017-02" db="EMBL/GenBank/DDBJ databases">
        <title>Delving into the versatile metabolic prowess of the omnipresent phylum Bacteroidetes.</title>
        <authorList>
            <person name="Nobu M.K."/>
            <person name="Mei R."/>
            <person name="Narihiro T."/>
            <person name="Kuroda K."/>
            <person name="Liu W.-T."/>
        </authorList>
    </citation>
    <scope>NUCLEOTIDE SEQUENCE</scope>
    <source>
        <strain evidence="2">ADurb.Bin131</strain>
    </source>
</reference>
<proteinExistence type="predicted"/>
<sequence>MSDIRIGIIGFDTSHVPAYTKVINDPSDQFYVPGGKVVAGVPTFSKDFDLSYNRVEGFKKELIEKYNVKIYNTIEDMLDVVDAVLLESVDGRRHLKEVEPVLKAGKPVFIDKPFTANYGDAKKIAELSEKYNCPVFSCSSLRFDTNICEVRNDNEKGKVFGCDCFSPESRVSVMPGFFWYGIHGIEILFSMMGTGCDSVEVASTEISDVATGIWKDGRIGTYRGIKTGFATYGTTVFGEKKVRHATYNPDVPMYSMLIKEIMKFFQTKKQPFPLDETLEIIAFMEASFLSEQEKRPVFLKEIMK</sequence>
<feature type="domain" description="Gfo/Idh/MocA-like oxidoreductase N-terminal" evidence="1">
    <location>
        <begin position="5"/>
        <end position="136"/>
    </location>
</feature>
<organism evidence="2">
    <name type="scientific">candidate division TA06 bacterium ADurb.Bin131</name>
    <dbReference type="NCBI Taxonomy" id="1852827"/>
    <lineage>
        <taxon>Bacteria</taxon>
        <taxon>Bacteria division TA06</taxon>
    </lineage>
</organism>
<dbReference type="EC" id="1.1.1.18" evidence="2"/>
<dbReference type="EMBL" id="MWDQ01000124">
    <property type="protein sequence ID" value="OQB72539.1"/>
    <property type="molecule type" value="Genomic_DNA"/>
</dbReference>
<gene>
    <name evidence="2" type="primary">iolG_3</name>
    <name evidence="2" type="ORF">BWX89_01280</name>
</gene>
<dbReference type="GO" id="GO:0050112">
    <property type="term" value="F:inositol 2-dehydrogenase (NAD+) activity"/>
    <property type="evidence" value="ECO:0007669"/>
    <property type="project" value="UniProtKB-EC"/>
</dbReference>
<dbReference type="PANTHER" id="PTHR43818:SF9">
    <property type="entry name" value="HYPOTHETICAL OXIDOREDUCTASE"/>
    <property type="match status" value="1"/>
</dbReference>
<evidence type="ECO:0000313" key="2">
    <source>
        <dbReference type="EMBL" id="OQB72539.1"/>
    </source>
</evidence>
<dbReference type="Pfam" id="PF01408">
    <property type="entry name" value="GFO_IDH_MocA"/>
    <property type="match status" value="1"/>
</dbReference>
<accession>A0A1V6C6I3</accession>
<dbReference type="Gene3D" id="3.40.50.720">
    <property type="entry name" value="NAD(P)-binding Rossmann-like Domain"/>
    <property type="match status" value="1"/>
</dbReference>
<dbReference type="PANTHER" id="PTHR43818">
    <property type="entry name" value="BCDNA.GH03377"/>
    <property type="match status" value="1"/>
</dbReference>
<dbReference type="InterPro" id="IPR000683">
    <property type="entry name" value="Gfo/Idh/MocA-like_OxRdtase_N"/>
</dbReference>
<dbReference type="AlphaFoldDB" id="A0A1V6C6I3"/>
<dbReference type="InterPro" id="IPR036291">
    <property type="entry name" value="NAD(P)-bd_dom_sf"/>
</dbReference>
<dbReference type="InterPro" id="IPR050463">
    <property type="entry name" value="Gfo/Idh/MocA_oxidrdct_glycsds"/>
</dbReference>
<evidence type="ECO:0000259" key="1">
    <source>
        <dbReference type="Pfam" id="PF01408"/>
    </source>
</evidence>